<dbReference type="Proteomes" id="UP000343335">
    <property type="component" value="Unassembled WGS sequence"/>
</dbReference>
<sequence length="66" mass="7285">MRHMTAPWMMTLPGSSLLHRPHVVDPADTAMFGLGVTAYGALWNRISSCLDDGFSGVFHRLLLSKN</sequence>
<reference evidence="1 2" key="1">
    <citation type="submission" date="2019-08" db="EMBL/GenBank/DDBJ databases">
        <authorList>
            <person name="Peeters C."/>
        </authorList>
    </citation>
    <scope>NUCLEOTIDE SEQUENCE [LARGE SCALE GENOMIC DNA]</scope>
    <source>
        <strain evidence="1 2">LMG 31010</strain>
    </source>
</reference>
<evidence type="ECO:0000313" key="1">
    <source>
        <dbReference type="EMBL" id="VVE54262.1"/>
    </source>
</evidence>
<organism evidence="1 2">
    <name type="scientific">Pandoraea commovens</name>
    <dbReference type="NCBI Taxonomy" id="2508289"/>
    <lineage>
        <taxon>Bacteria</taxon>
        <taxon>Pseudomonadati</taxon>
        <taxon>Pseudomonadota</taxon>
        <taxon>Betaproteobacteria</taxon>
        <taxon>Burkholderiales</taxon>
        <taxon>Burkholderiaceae</taxon>
        <taxon>Pandoraea</taxon>
    </lineage>
</organism>
<dbReference type="AlphaFoldDB" id="A0A5E4Z0R3"/>
<dbReference type="EMBL" id="CABPSA010000011">
    <property type="protein sequence ID" value="VVE54262.1"/>
    <property type="molecule type" value="Genomic_DNA"/>
</dbReference>
<accession>A0A5E4Z0R3</accession>
<evidence type="ECO:0000313" key="2">
    <source>
        <dbReference type="Proteomes" id="UP000343335"/>
    </source>
</evidence>
<proteinExistence type="predicted"/>
<name>A0A5E4Z0R3_9BURK</name>
<protein>
    <submittedName>
        <fullName evidence="1">Uncharacterized protein</fullName>
    </submittedName>
</protein>
<gene>
    <name evidence="1" type="ORF">PCO31010_04913</name>
</gene>